<evidence type="ECO:0000313" key="1">
    <source>
        <dbReference type="EMBL" id="UOF00737.1"/>
    </source>
</evidence>
<dbReference type="RefSeq" id="WP_243536911.1">
    <property type="nucleotide sequence ID" value="NZ_CP093442.1"/>
</dbReference>
<dbReference type="Proteomes" id="UP000830116">
    <property type="component" value="Chromosome"/>
</dbReference>
<dbReference type="EMBL" id="CP093442">
    <property type="protein sequence ID" value="UOF00737.1"/>
    <property type="molecule type" value="Genomic_DNA"/>
</dbReference>
<evidence type="ECO:0000313" key="2">
    <source>
        <dbReference type="Proteomes" id="UP000830116"/>
    </source>
</evidence>
<reference evidence="1" key="1">
    <citation type="submission" date="2022-03" db="EMBL/GenBank/DDBJ databases">
        <title>Genome Identification and Characterization of new species Bdellovibrio reynosense LBG001 sp. nov. from a Mexico soil sample.</title>
        <authorList>
            <person name="Camilli A."/>
            <person name="Ajao Y."/>
            <person name="Guo X."/>
        </authorList>
    </citation>
    <scope>NUCLEOTIDE SEQUENCE</scope>
    <source>
        <strain evidence="1">LBG001</strain>
    </source>
</reference>
<gene>
    <name evidence="1" type="ORF">MNR06_13625</name>
</gene>
<organism evidence="1 2">
    <name type="scientific">Bdellovibrio reynosensis</name>
    <dbReference type="NCBI Taxonomy" id="2835041"/>
    <lineage>
        <taxon>Bacteria</taxon>
        <taxon>Pseudomonadati</taxon>
        <taxon>Bdellovibrionota</taxon>
        <taxon>Bdellovibrionia</taxon>
        <taxon>Bdellovibrionales</taxon>
        <taxon>Pseudobdellovibrionaceae</taxon>
        <taxon>Bdellovibrio</taxon>
    </lineage>
</organism>
<keyword evidence="2" id="KW-1185">Reference proteome</keyword>
<name>A0ABY4C9Z8_9BACT</name>
<protein>
    <submittedName>
        <fullName evidence="1">Uncharacterized protein</fullName>
    </submittedName>
</protein>
<accession>A0ABY4C9Z8</accession>
<proteinExistence type="predicted"/>
<sequence>MTWLLLISIPAAAHLVFSGKVESLQKNQLQGNYLVSFDTYSKPLMVDRGPLYNCVRDGLSSQKDIEFSFDVKLEKIVTCKALL</sequence>